<dbReference type="PANTHER" id="PTHR36513:SF1">
    <property type="entry name" value="TRANSMEMBRANE PROTEIN"/>
    <property type="match status" value="1"/>
</dbReference>
<dbReference type="EMBL" id="MDET01000006">
    <property type="protein sequence ID" value="OQM76598.1"/>
    <property type="molecule type" value="Genomic_DNA"/>
</dbReference>
<sequence length="363" mass="39721">MKLLLVTALALLVAGCVSQKTDEILGSAIVTASVSDIAGNHSIFVATTRQRSKDPGKVFDGGRAGDLNFARVNVTVPKAHETGEIERRSRGNSDDPAKYFMATDVAGYDSEPTFQAALNKDISARGDRVMVFVHGYNTSFDDAVYRLTQIVHDTGYAGTPVLFSWASGNRMRDYVYDKESAAAARDKLEETLRMLARTNARRIDIVAHSMGTWVTMEALRQLAIRGNRDLGGKLGDVILASPDIDVDVFKSQMERYGKPDKPFIVLFSDDDRALRLSGLIAGAQPRLGDYKKAGDLARYGVIVVDLSDAKSADRFNHSKFADNPKLVKELGQRLRQDSGFASSHEVTDRIRLLNANLGGETAM</sequence>
<evidence type="ECO:0000313" key="3">
    <source>
        <dbReference type="Proteomes" id="UP000191905"/>
    </source>
</evidence>
<dbReference type="SUPFAM" id="SSF53474">
    <property type="entry name" value="alpha/beta-Hydrolases"/>
    <property type="match status" value="1"/>
</dbReference>
<dbReference type="PIRSF" id="PIRSF033909">
    <property type="entry name" value="UCP033909"/>
    <property type="match status" value="1"/>
</dbReference>
<dbReference type="PANTHER" id="PTHR36513">
    <property type="entry name" value="ABC TRANSMEMBRANE TYPE-1 DOMAIN-CONTAINING PROTEIN"/>
    <property type="match status" value="1"/>
</dbReference>
<dbReference type="STRING" id="1873176.BFN67_13265"/>
<dbReference type="InterPro" id="IPR010297">
    <property type="entry name" value="DUF900_hydrolase"/>
</dbReference>
<evidence type="ECO:0000313" key="2">
    <source>
        <dbReference type="EMBL" id="OQM76598.1"/>
    </source>
</evidence>
<proteinExistence type="predicted"/>
<dbReference type="Pfam" id="PF05990">
    <property type="entry name" value="DUF900"/>
    <property type="match status" value="1"/>
</dbReference>
<dbReference type="InterPro" id="IPR029058">
    <property type="entry name" value="AB_hydrolase_fold"/>
</dbReference>
<reference evidence="2 3" key="1">
    <citation type="journal article" date="2016" name="Int. J. Syst. Evol. Microbiol.">
        <title>Pseudaminobacter manganicus sp. nov., isolated from sludge of a manganese mine.</title>
        <authorList>
            <person name="Li J."/>
            <person name="Huang J."/>
            <person name="Liao S."/>
            <person name="Wang G."/>
        </authorList>
    </citation>
    <scope>NUCLEOTIDE SEQUENCE [LARGE SCALE GENOMIC DNA]</scope>
    <source>
        <strain evidence="2 3">JH-7</strain>
    </source>
</reference>
<dbReference type="OrthoDB" id="9797755at2"/>
<keyword evidence="3" id="KW-1185">Reference proteome</keyword>
<keyword evidence="1" id="KW-0732">Signal</keyword>
<protein>
    <recommendedName>
        <fullName evidence="4">Esterase</fullName>
    </recommendedName>
</protein>
<comment type="caution">
    <text evidence="2">The sequence shown here is derived from an EMBL/GenBank/DDBJ whole genome shotgun (WGS) entry which is preliminary data.</text>
</comment>
<dbReference type="AlphaFoldDB" id="A0A1V8RTY8"/>
<feature type="signal peptide" evidence="1">
    <location>
        <begin position="1"/>
        <end position="19"/>
    </location>
</feature>
<accession>A0A1V8RTY8</accession>
<feature type="chain" id="PRO_5013297395" description="Esterase" evidence="1">
    <location>
        <begin position="20"/>
        <end position="363"/>
    </location>
</feature>
<dbReference type="Proteomes" id="UP000191905">
    <property type="component" value="Unassembled WGS sequence"/>
</dbReference>
<dbReference type="InterPro" id="IPR014586">
    <property type="entry name" value="UCP033909"/>
</dbReference>
<name>A0A1V8RTY8_9HYPH</name>
<organism evidence="2 3">
    <name type="scientific">Manganibacter manganicus</name>
    <dbReference type="NCBI Taxonomy" id="1873176"/>
    <lineage>
        <taxon>Bacteria</taxon>
        <taxon>Pseudomonadati</taxon>
        <taxon>Pseudomonadota</taxon>
        <taxon>Alphaproteobacteria</taxon>
        <taxon>Hyphomicrobiales</taxon>
        <taxon>Phyllobacteriaceae</taxon>
        <taxon>Manganibacter</taxon>
    </lineage>
</organism>
<evidence type="ECO:0008006" key="4">
    <source>
        <dbReference type="Google" id="ProtNLM"/>
    </source>
</evidence>
<dbReference type="RefSeq" id="WP_080918608.1">
    <property type="nucleotide sequence ID" value="NZ_MDET01000006.1"/>
</dbReference>
<evidence type="ECO:0000256" key="1">
    <source>
        <dbReference type="SAM" id="SignalP"/>
    </source>
</evidence>
<dbReference type="Gene3D" id="3.40.50.1820">
    <property type="entry name" value="alpha/beta hydrolase"/>
    <property type="match status" value="1"/>
</dbReference>
<dbReference type="PROSITE" id="PS51257">
    <property type="entry name" value="PROKAR_LIPOPROTEIN"/>
    <property type="match status" value="1"/>
</dbReference>
<gene>
    <name evidence="2" type="ORF">BFN67_13265</name>
</gene>